<name>A0AAW7M3S2_9MICO</name>
<gene>
    <name evidence="2" type="ORF">QQX10_08635</name>
</gene>
<comment type="caution">
    <text evidence="2">The sequence shown here is derived from an EMBL/GenBank/DDBJ whole genome shotgun (WGS) entry which is preliminary data.</text>
</comment>
<organism evidence="2 3">
    <name type="scientific">Demequina lignilytica</name>
    <dbReference type="NCBI Taxonomy" id="3051663"/>
    <lineage>
        <taxon>Bacteria</taxon>
        <taxon>Bacillati</taxon>
        <taxon>Actinomycetota</taxon>
        <taxon>Actinomycetes</taxon>
        <taxon>Micrococcales</taxon>
        <taxon>Demequinaceae</taxon>
        <taxon>Demequina</taxon>
    </lineage>
</organism>
<protein>
    <submittedName>
        <fullName evidence="2">ElyC/SanA/YdcF family protein</fullName>
    </submittedName>
</protein>
<keyword evidence="3" id="KW-1185">Reference proteome</keyword>
<sequence>MRIVIAGAVVAALALIACLPLYAFPASDEPRAVDAVYVIGPPTDTRMELAEQMIADGLADTLVVSLVEDDAEKREAMERAAELCDAPDAWGFEVLCSQPEPFTTRGEARWMRELVESYGWESVAVITIRPHLTRTRVIMERCWDGDIAYVDSGETLAPWYWAYQFAYQTAGFAKVALQDGC</sequence>
<feature type="signal peptide" evidence="1">
    <location>
        <begin position="1"/>
        <end position="23"/>
    </location>
</feature>
<keyword evidence="1" id="KW-0732">Signal</keyword>
<dbReference type="PROSITE" id="PS51257">
    <property type="entry name" value="PROKAR_LIPOPROTEIN"/>
    <property type="match status" value="1"/>
</dbReference>
<dbReference type="RefSeq" id="WP_301118661.1">
    <property type="nucleotide sequence ID" value="NZ_JAUHPX010000004.1"/>
</dbReference>
<proteinExistence type="predicted"/>
<accession>A0AAW7M3S2</accession>
<feature type="chain" id="PRO_5043723238" evidence="1">
    <location>
        <begin position="24"/>
        <end position="181"/>
    </location>
</feature>
<reference evidence="2" key="1">
    <citation type="submission" date="2023-06" db="EMBL/GenBank/DDBJ databases">
        <title>Sysu t00039.</title>
        <authorList>
            <person name="Gao L."/>
            <person name="Fang B.-Z."/>
            <person name="Li W.-J."/>
        </authorList>
    </citation>
    <scope>NUCLEOTIDE SEQUENCE</scope>
    <source>
        <strain evidence="2">SYSU T00039</strain>
    </source>
</reference>
<dbReference type="Proteomes" id="UP001172737">
    <property type="component" value="Unassembled WGS sequence"/>
</dbReference>
<dbReference type="EMBL" id="JAUHPX010000004">
    <property type="protein sequence ID" value="MDN4488232.1"/>
    <property type="molecule type" value="Genomic_DNA"/>
</dbReference>
<evidence type="ECO:0000256" key="1">
    <source>
        <dbReference type="SAM" id="SignalP"/>
    </source>
</evidence>
<dbReference type="AlphaFoldDB" id="A0AAW7M3S2"/>
<evidence type="ECO:0000313" key="3">
    <source>
        <dbReference type="Proteomes" id="UP001172737"/>
    </source>
</evidence>
<evidence type="ECO:0000313" key="2">
    <source>
        <dbReference type="EMBL" id="MDN4488232.1"/>
    </source>
</evidence>